<accession>A0A517SGR0</accession>
<dbReference type="EMBL" id="CP036271">
    <property type="protein sequence ID" value="QDT55300.1"/>
    <property type="molecule type" value="Genomic_DNA"/>
</dbReference>
<dbReference type="Gene3D" id="1.10.287.470">
    <property type="entry name" value="Helix hairpin bin"/>
    <property type="match status" value="2"/>
</dbReference>
<proteinExistence type="predicted"/>
<protein>
    <submittedName>
        <fullName evidence="5">Macrolide export protein MacA</fullName>
    </submittedName>
</protein>
<dbReference type="GO" id="GO:1990281">
    <property type="term" value="C:efflux pump complex"/>
    <property type="evidence" value="ECO:0007669"/>
    <property type="project" value="TreeGrafter"/>
</dbReference>
<feature type="coiled-coil region" evidence="1">
    <location>
        <begin position="102"/>
        <end position="134"/>
    </location>
</feature>
<dbReference type="GO" id="GO:0015562">
    <property type="term" value="F:efflux transmembrane transporter activity"/>
    <property type="evidence" value="ECO:0007669"/>
    <property type="project" value="TreeGrafter"/>
</dbReference>
<dbReference type="Pfam" id="PF25973">
    <property type="entry name" value="BSH_CzcB"/>
    <property type="match status" value="1"/>
</dbReference>
<dbReference type="KEGG" id="ccos:Pan44_33430"/>
<dbReference type="RefSeq" id="WP_145031070.1">
    <property type="nucleotide sequence ID" value="NZ_CP036271.1"/>
</dbReference>
<reference evidence="5 6" key="1">
    <citation type="submission" date="2019-02" db="EMBL/GenBank/DDBJ databases">
        <title>Deep-cultivation of Planctomycetes and their phenomic and genomic characterization uncovers novel biology.</title>
        <authorList>
            <person name="Wiegand S."/>
            <person name="Jogler M."/>
            <person name="Boedeker C."/>
            <person name="Pinto D."/>
            <person name="Vollmers J."/>
            <person name="Rivas-Marin E."/>
            <person name="Kohn T."/>
            <person name="Peeters S.H."/>
            <person name="Heuer A."/>
            <person name="Rast P."/>
            <person name="Oberbeckmann S."/>
            <person name="Bunk B."/>
            <person name="Jeske O."/>
            <person name="Meyerdierks A."/>
            <person name="Storesund J.E."/>
            <person name="Kallscheuer N."/>
            <person name="Luecker S."/>
            <person name="Lage O.M."/>
            <person name="Pohl T."/>
            <person name="Merkel B.J."/>
            <person name="Hornburger P."/>
            <person name="Mueller R.-W."/>
            <person name="Bruemmer F."/>
            <person name="Labrenz M."/>
            <person name="Spormann A.M."/>
            <person name="Op den Camp H."/>
            <person name="Overmann J."/>
            <person name="Amann R."/>
            <person name="Jetten M.S.M."/>
            <person name="Mascher T."/>
            <person name="Medema M.H."/>
            <person name="Devos D.P."/>
            <person name="Kaster A.-K."/>
            <person name="Ovreas L."/>
            <person name="Rohde M."/>
            <person name="Galperin M.Y."/>
            <person name="Jogler C."/>
        </authorList>
    </citation>
    <scope>NUCLEOTIDE SEQUENCE [LARGE SCALE GENOMIC DNA]</scope>
    <source>
        <strain evidence="5 6">Pan44</strain>
    </source>
</reference>
<dbReference type="InterPro" id="IPR058647">
    <property type="entry name" value="BSH_CzcB-like"/>
</dbReference>
<name>A0A517SGR0_9PLAN</name>
<dbReference type="Gene3D" id="2.40.50.100">
    <property type="match status" value="2"/>
</dbReference>
<dbReference type="PANTHER" id="PTHR30469">
    <property type="entry name" value="MULTIDRUG RESISTANCE PROTEIN MDTA"/>
    <property type="match status" value="1"/>
</dbReference>
<organism evidence="5 6">
    <name type="scientific">Caulifigura coniformis</name>
    <dbReference type="NCBI Taxonomy" id="2527983"/>
    <lineage>
        <taxon>Bacteria</taxon>
        <taxon>Pseudomonadati</taxon>
        <taxon>Planctomycetota</taxon>
        <taxon>Planctomycetia</taxon>
        <taxon>Planctomycetales</taxon>
        <taxon>Planctomycetaceae</taxon>
        <taxon>Caulifigura</taxon>
    </lineage>
</organism>
<dbReference type="InParanoid" id="A0A517SGR0"/>
<keyword evidence="1" id="KW-0175">Coiled coil</keyword>
<feature type="compositionally biased region" description="Low complexity" evidence="2">
    <location>
        <begin position="357"/>
        <end position="366"/>
    </location>
</feature>
<dbReference type="OrthoDB" id="9806939at2"/>
<dbReference type="SUPFAM" id="SSF111369">
    <property type="entry name" value="HlyD-like secretion proteins"/>
    <property type="match status" value="1"/>
</dbReference>
<dbReference type="Gene3D" id="2.40.30.170">
    <property type="match status" value="1"/>
</dbReference>
<evidence type="ECO:0000256" key="2">
    <source>
        <dbReference type="SAM" id="MobiDB-lite"/>
    </source>
</evidence>
<keyword evidence="6" id="KW-1185">Reference proteome</keyword>
<evidence type="ECO:0000259" key="4">
    <source>
        <dbReference type="Pfam" id="PF25973"/>
    </source>
</evidence>
<evidence type="ECO:0000256" key="1">
    <source>
        <dbReference type="SAM" id="Coils"/>
    </source>
</evidence>
<dbReference type="AlphaFoldDB" id="A0A517SGR0"/>
<evidence type="ECO:0000313" key="6">
    <source>
        <dbReference type="Proteomes" id="UP000315700"/>
    </source>
</evidence>
<feature type="chain" id="PRO_5022062285" evidence="3">
    <location>
        <begin position="36"/>
        <end position="377"/>
    </location>
</feature>
<dbReference type="PANTHER" id="PTHR30469:SF15">
    <property type="entry name" value="HLYD FAMILY OF SECRETION PROTEINS"/>
    <property type="match status" value="1"/>
</dbReference>
<feature type="domain" description="CzcB-like barrel-sandwich hybrid" evidence="4">
    <location>
        <begin position="81"/>
        <end position="199"/>
    </location>
</feature>
<keyword evidence="3" id="KW-0732">Signal</keyword>
<evidence type="ECO:0000256" key="3">
    <source>
        <dbReference type="SAM" id="SignalP"/>
    </source>
</evidence>
<dbReference type="Proteomes" id="UP000315700">
    <property type="component" value="Chromosome"/>
</dbReference>
<sequence precursor="true">MKSTTMFQGRRMRGLGASAGAAAMLLLGASSPAAAQFGAQPAATPAAKPVEGKPAIIERAPLILRDSTRFQIPLKLDAAKSVRVSARVDGVVATILTRLGDRIQTQAEVARLESQERQLELARAQAALRAAQAERTANTGNAAGVADARIEEAKASVELAALRLDYCNLRSPLTGIVTQLHVTEGQFVRAGEPIATVVDPTKLRIDVPVDSKTVTAGGTVQILVEDQPVTGTVEAIVPLNDRFEPLRDLFLSISSGVLAIDNSGGKFKVGQTAYSPMIPRQAVTEVPTSAISNAGDGERKVQVIRDGIVRDIRIQPLGQQGEAYVFVSGRFGVSDELVLKSSEPLLDGARVVAAETAAPAAGASKPDAPRPSSGSSF</sequence>
<feature type="region of interest" description="Disordered" evidence="2">
    <location>
        <begin position="357"/>
        <end position="377"/>
    </location>
</feature>
<feature type="signal peptide" evidence="3">
    <location>
        <begin position="1"/>
        <end position="35"/>
    </location>
</feature>
<gene>
    <name evidence="5" type="primary">macA_2</name>
    <name evidence="5" type="ORF">Pan44_33430</name>
</gene>
<evidence type="ECO:0000313" key="5">
    <source>
        <dbReference type="EMBL" id="QDT55300.1"/>
    </source>
</evidence>